<feature type="compositionally biased region" description="Polar residues" evidence="1">
    <location>
        <begin position="67"/>
        <end position="88"/>
    </location>
</feature>
<protein>
    <submittedName>
        <fullName evidence="2">Uncharacterized protein</fullName>
    </submittedName>
</protein>
<dbReference type="AlphaFoldDB" id="A0A167E4I5"/>
<name>A0A167E4I5_COLIC</name>
<organism evidence="2 3">
    <name type="scientific">Colletotrichum incanum</name>
    <name type="common">Soybean anthracnose fungus</name>
    <dbReference type="NCBI Taxonomy" id="1573173"/>
    <lineage>
        <taxon>Eukaryota</taxon>
        <taxon>Fungi</taxon>
        <taxon>Dikarya</taxon>
        <taxon>Ascomycota</taxon>
        <taxon>Pezizomycotina</taxon>
        <taxon>Sordariomycetes</taxon>
        <taxon>Hypocreomycetidae</taxon>
        <taxon>Glomerellales</taxon>
        <taxon>Glomerellaceae</taxon>
        <taxon>Colletotrichum</taxon>
        <taxon>Colletotrichum spaethianum species complex</taxon>
    </lineage>
</organism>
<sequence>MPSPILISNQRPHFHSTFRAYCIRSLSVSSQSLLSTLRNFEASRFRVSPSADLAHPSFLPLARTRPQKQSVTMTTEQPQKQYMESNTEPPKDENAEKDAWSCAQCCSSCMDCLMMCFRF</sequence>
<proteinExistence type="predicted"/>
<gene>
    <name evidence="2" type="ORF">CI238_07887</name>
</gene>
<dbReference type="Proteomes" id="UP000076584">
    <property type="component" value="Unassembled WGS sequence"/>
</dbReference>
<accession>A0A167E4I5</accession>
<dbReference type="EMBL" id="LFIW01000814">
    <property type="protein sequence ID" value="KZL84695.1"/>
    <property type="molecule type" value="Genomic_DNA"/>
</dbReference>
<reference evidence="2 3" key="1">
    <citation type="submission" date="2015-06" db="EMBL/GenBank/DDBJ databases">
        <title>Survival trade-offs in plant roots during colonization by closely related pathogenic and mutualistic fungi.</title>
        <authorList>
            <person name="Hacquard S."/>
            <person name="Kracher B."/>
            <person name="Hiruma K."/>
            <person name="Weinman A."/>
            <person name="Muench P."/>
            <person name="Garrido Oter R."/>
            <person name="Ver Loren van Themaat E."/>
            <person name="Dallerey J.-F."/>
            <person name="Damm U."/>
            <person name="Henrissat B."/>
            <person name="Lespinet O."/>
            <person name="Thon M."/>
            <person name="Kemen E."/>
            <person name="McHardy A.C."/>
            <person name="Schulze-Lefert P."/>
            <person name="O'Connell R.J."/>
        </authorList>
    </citation>
    <scope>NUCLEOTIDE SEQUENCE [LARGE SCALE GENOMIC DNA]</scope>
    <source>
        <strain evidence="2 3">MAFF 238704</strain>
    </source>
</reference>
<evidence type="ECO:0000313" key="3">
    <source>
        <dbReference type="Proteomes" id="UP000076584"/>
    </source>
</evidence>
<evidence type="ECO:0000313" key="2">
    <source>
        <dbReference type="EMBL" id="KZL84695.1"/>
    </source>
</evidence>
<feature type="region of interest" description="Disordered" evidence="1">
    <location>
        <begin position="66"/>
        <end position="94"/>
    </location>
</feature>
<evidence type="ECO:0000256" key="1">
    <source>
        <dbReference type="SAM" id="MobiDB-lite"/>
    </source>
</evidence>
<comment type="caution">
    <text evidence="2">The sequence shown here is derived from an EMBL/GenBank/DDBJ whole genome shotgun (WGS) entry which is preliminary data.</text>
</comment>
<keyword evidence="3" id="KW-1185">Reference proteome</keyword>